<dbReference type="PANTHER" id="PTHR34448">
    <property type="entry name" value="AMINOPEPTIDASE"/>
    <property type="match status" value="1"/>
</dbReference>
<dbReference type="InterPro" id="IPR035097">
    <property type="entry name" value="M29_N-terminal"/>
</dbReference>
<evidence type="ECO:0000256" key="3">
    <source>
        <dbReference type="ARBA" id="ARBA00001947"/>
    </source>
</evidence>
<evidence type="ECO:0000256" key="6">
    <source>
        <dbReference type="ARBA" id="ARBA00022670"/>
    </source>
</evidence>
<organism evidence="10 11">
    <name type="scientific">Alkalibacillus salilacus</name>
    <dbReference type="NCBI Taxonomy" id="284582"/>
    <lineage>
        <taxon>Bacteria</taxon>
        <taxon>Bacillati</taxon>
        <taxon>Bacillota</taxon>
        <taxon>Bacilli</taxon>
        <taxon>Bacillales</taxon>
        <taxon>Bacillaceae</taxon>
        <taxon>Alkalibacillus</taxon>
    </lineage>
</organism>
<evidence type="ECO:0000256" key="2">
    <source>
        <dbReference type="ARBA" id="ARBA00001946"/>
    </source>
</evidence>
<sequence>MAFPTSEQLSKYAKLAVQMGVNIQEGQALLINAPLEAREYVHHVVDEAYAAGAEDVQVNWADEVLTRKRYENEPLSVLENVPKWQIERVLGHAQDGGAVLNILAPNPDLLEGIDAERVAKANKARSEAMKDYKKYIINDKIQWSIVSVPTEKWAKKVFNTDNGEQAVNDLWEQIFSIVRVDQEDPIAAWKKHNETLFEIRDFLNEKQYDHLEYQSDYVDLTVKLPENHVWAGGGAVAETGASFNPNMPTEEVFTAPDYRGVNGTVKNTKPLNYNGNLIDDFELTFKDGQVVEMKAGTGEETFKHLLESDEGAKYLGEVALVPHSSPISQSDLVFFNTLYDENASCHLALGSAYPTNVQNGEKLSDAELNEIGVNSSIIHEDFMVGSADLTVYGVTANGEKEPIIENGEWAIPR</sequence>
<accession>A0ABT9VAR9</accession>
<keyword evidence="6" id="KW-0645">Protease</keyword>
<dbReference type="EC" id="3.4.11.-" evidence="10"/>
<evidence type="ECO:0000313" key="11">
    <source>
        <dbReference type="Proteomes" id="UP001224359"/>
    </source>
</evidence>
<dbReference type="InterPro" id="IPR000787">
    <property type="entry name" value="Peptidase_M29"/>
</dbReference>
<dbReference type="PANTHER" id="PTHR34448:SF3">
    <property type="entry name" value="AMINOPEPTIDASE AMPS"/>
    <property type="match status" value="1"/>
</dbReference>
<evidence type="ECO:0000256" key="5">
    <source>
        <dbReference type="ARBA" id="ARBA00022438"/>
    </source>
</evidence>
<gene>
    <name evidence="10" type="ORF">J2S77_000012</name>
</gene>
<name>A0ABT9VAR9_9BACI</name>
<evidence type="ECO:0000313" key="10">
    <source>
        <dbReference type="EMBL" id="MDQ0158062.1"/>
    </source>
</evidence>
<dbReference type="RefSeq" id="WP_306973472.1">
    <property type="nucleotide sequence ID" value="NZ_JAUSTQ010000001.1"/>
</dbReference>
<comment type="similarity">
    <text evidence="4">Belongs to the peptidase M29 family.</text>
</comment>
<proteinExistence type="inferred from homology"/>
<keyword evidence="11" id="KW-1185">Reference proteome</keyword>
<protein>
    <submittedName>
        <fullName evidence="10">Aminopeptidase</fullName>
        <ecNumber evidence="10">3.4.11.-</ecNumber>
    </submittedName>
</protein>
<evidence type="ECO:0000256" key="7">
    <source>
        <dbReference type="ARBA" id="ARBA00022723"/>
    </source>
</evidence>
<comment type="caution">
    <text evidence="10">The sequence shown here is derived from an EMBL/GenBank/DDBJ whole genome shotgun (WGS) entry which is preliminary data.</text>
</comment>
<dbReference type="InterPro" id="IPR052170">
    <property type="entry name" value="M29_Exopeptidase"/>
</dbReference>
<keyword evidence="8 10" id="KW-0378">Hydrolase</keyword>
<comment type="cofactor">
    <cofactor evidence="1">
        <name>Co(2+)</name>
        <dbReference type="ChEBI" id="CHEBI:48828"/>
    </cofactor>
</comment>
<keyword evidence="9" id="KW-0482">Metalloprotease</keyword>
<dbReference type="PRINTS" id="PR00919">
    <property type="entry name" value="THERMOPTASE"/>
</dbReference>
<keyword evidence="7" id="KW-0479">Metal-binding</keyword>
<dbReference type="EMBL" id="JAUSTQ010000001">
    <property type="protein sequence ID" value="MDQ0158062.1"/>
    <property type="molecule type" value="Genomic_DNA"/>
</dbReference>
<keyword evidence="5 10" id="KW-0031">Aminopeptidase</keyword>
<comment type="cofactor">
    <cofactor evidence="2">
        <name>Mg(2+)</name>
        <dbReference type="ChEBI" id="CHEBI:18420"/>
    </cofactor>
</comment>
<evidence type="ECO:0000256" key="9">
    <source>
        <dbReference type="ARBA" id="ARBA00023049"/>
    </source>
</evidence>
<evidence type="ECO:0000256" key="8">
    <source>
        <dbReference type="ARBA" id="ARBA00022801"/>
    </source>
</evidence>
<dbReference type="SUPFAM" id="SSF144052">
    <property type="entry name" value="Thermophilic metalloprotease-like"/>
    <property type="match status" value="1"/>
</dbReference>
<dbReference type="GO" id="GO:0004177">
    <property type="term" value="F:aminopeptidase activity"/>
    <property type="evidence" value="ECO:0007669"/>
    <property type="project" value="UniProtKB-KW"/>
</dbReference>
<dbReference type="Pfam" id="PF02073">
    <property type="entry name" value="Peptidase_M29"/>
    <property type="match status" value="1"/>
</dbReference>
<evidence type="ECO:0000256" key="1">
    <source>
        <dbReference type="ARBA" id="ARBA00001941"/>
    </source>
</evidence>
<evidence type="ECO:0000256" key="4">
    <source>
        <dbReference type="ARBA" id="ARBA00008236"/>
    </source>
</evidence>
<dbReference type="Gene3D" id="3.40.1830.10">
    <property type="entry name" value="Thermophilic metalloprotease (M29)"/>
    <property type="match status" value="1"/>
</dbReference>
<comment type="cofactor">
    <cofactor evidence="3">
        <name>Zn(2+)</name>
        <dbReference type="ChEBI" id="CHEBI:29105"/>
    </cofactor>
</comment>
<reference evidence="10 11" key="1">
    <citation type="submission" date="2023-07" db="EMBL/GenBank/DDBJ databases">
        <title>Genomic Encyclopedia of Type Strains, Phase IV (KMG-IV): sequencing the most valuable type-strain genomes for metagenomic binning, comparative biology and taxonomic classification.</title>
        <authorList>
            <person name="Goeker M."/>
        </authorList>
    </citation>
    <scope>NUCLEOTIDE SEQUENCE [LARGE SCALE GENOMIC DNA]</scope>
    <source>
        <strain evidence="10 11">DSM 16460</strain>
    </source>
</reference>
<dbReference type="Proteomes" id="UP001224359">
    <property type="component" value="Unassembled WGS sequence"/>
</dbReference>